<dbReference type="AlphaFoldDB" id="A0A1S1MRS1"/>
<reference evidence="2 3" key="1">
    <citation type="submission" date="2016-09" db="EMBL/GenBank/DDBJ databases">
        <title>Pseudoalteromonas amylolytica sp. nov., isolated from the surface seawater.</title>
        <authorList>
            <person name="Wu Y.-H."/>
            <person name="Cheng H."/>
            <person name="Jin X.-B."/>
            <person name="Wang C.-S."/>
            <person name="Xu X.-W."/>
        </authorList>
    </citation>
    <scope>NUCLEOTIDE SEQUENCE [LARGE SCALE GENOMIC DNA]</scope>
    <source>
        <strain evidence="2 3">JW1</strain>
    </source>
</reference>
<evidence type="ECO:0000256" key="1">
    <source>
        <dbReference type="SAM" id="MobiDB-lite"/>
    </source>
</evidence>
<organism evidence="2 3">
    <name type="scientific">Pseudoalteromonas amylolytica</name>
    <dbReference type="NCBI Taxonomy" id="1859457"/>
    <lineage>
        <taxon>Bacteria</taxon>
        <taxon>Pseudomonadati</taxon>
        <taxon>Pseudomonadota</taxon>
        <taxon>Gammaproteobacteria</taxon>
        <taxon>Alteromonadales</taxon>
        <taxon>Pseudoalteromonadaceae</taxon>
        <taxon>Pseudoalteromonas</taxon>
    </lineage>
</organism>
<keyword evidence="3" id="KW-1185">Reference proteome</keyword>
<dbReference type="PROSITE" id="PS51257">
    <property type="entry name" value="PROKAR_LIPOPROTEIN"/>
    <property type="match status" value="1"/>
</dbReference>
<protein>
    <submittedName>
        <fullName evidence="2">Uncharacterized protein</fullName>
    </submittedName>
</protein>
<sequence length="542" mass="59872">MGNQMKHKKASTIFAITILMAGCGGSASNSDLSSLETQAEQQTTKTNKPPTVSEVLVDIDAGSNTTIELIGTDIDNEPLTYSLTQKFDHIDASINANLLTLNVPYGVYGEQLASYVANDGKDDSNNALIKVNVSTSQTQPFSVIREHSDISAVKALSNDKIMAVGTTNTHSQFIAIYNGNGELEKAQDAQQYLFDKRSTIHVIEQGNGYALLAYDRFETDVAIFVLLDEQLNEIKRETLSLPFGLNRLNRHYSVTSFDNLGFYMLGGDQQLLFISSEGELTTGNSPLTPMENYLGKFTIQDAKIVDDKVHLVGATLRCGNDLAICSSLHKRNAFTATANLDGSELKLSMLAPDTPIDSALLPNGDIALLSEINLQYFDSDKTPLWQRRIDIDMLPYIGQLSIAGNADIMLWVYSSHTNQHGYFRVSNTNELLWELIESADVKEGFITEQNMLVDQYGNMFISYVDLYQGNINWQDGDMHNIYVDYSGKKQWQHQVSGLTVHSANVAETNTALTSSQHFVTLGSPRDIGLNDFISIVKPIQAK</sequence>
<dbReference type="STRING" id="1859457.BET10_11390"/>
<proteinExistence type="predicted"/>
<feature type="region of interest" description="Disordered" evidence="1">
    <location>
        <begin position="30"/>
        <end position="49"/>
    </location>
</feature>
<dbReference type="Proteomes" id="UP000179786">
    <property type="component" value="Unassembled WGS sequence"/>
</dbReference>
<comment type="caution">
    <text evidence="2">The sequence shown here is derived from an EMBL/GenBank/DDBJ whole genome shotgun (WGS) entry which is preliminary data.</text>
</comment>
<evidence type="ECO:0000313" key="3">
    <source>
        <dbReference type="Proteomes" id="UP000179786"/>
    </source>
</evidence>
<evidence type="ECO:0000313" key="2">
    <source>
        <dbReference type="EMBL" id="OHU91415.1"/>
    </source>
</evidence>
<gene>
    <name evidence="2" type="ORF">BET10_11390</name>
</gene>
<dbReference type="EMBL" id="MKJU01000025">
    <property type="protein sequence ID" value="OHU91415.1"/>
    <property type="molecule type" value="Genomic_DNA"/>
</dbReference>
<name>A0A1S1MRS1_9GAMM</name>
<accession>A0A1S1MRS1</accession>